<proteinExistence type="predicted"/>
<gene>
    <name evidence="2" type="ORF">Q766_17865</name>
</gene>
<keyword evidence="1" id="KW-0812">Transmembrane</keyword>
<organism evidence="2 3">
    <name type="scientific">Flavobacterium subsaxonicum WB 4.1-42 = DSM 21790</name>
    <dbReference type="NCBI Taxonomy" id="1121898"/>
    <lineage>
        <taxon>Bacteria</taxon>
        <taxon>Pseudomonadati</taxon>
        <taxon>Bacteroidota</taxon>
        <taxon>Flavobacteriia</taxon>
        <taxon>Flavobacteriales</taxon>
        <taxon>Flavobacteriaceae</taxon>
        <taxon>Flavobacterium</taxon>
    </lineage>
</organism>
<keyword evidence="1" id="KW-0472">Membrane</keyword>
<dbReference type="AlphaFoldDB" id="A0A0A2MIX9"/>
<feature type="transmembrane region" description="Helical" evidence="1">
    <location>
        <begin position="12"/>
        <end position="32"/>
    </location>
</feature>
<protein>
    <submittedName>
        <fullName evidence="2">Uncharacterized protein</fullName>
    </submittedName>
</protein>
<accession>A0A0A2MIX9</accession>
<evidence type="ECO:0000313" key="3">
    <source>
        <dbReference type="Proteomes" id="UP000030111"/>
    </source>
</evidence>
<evidence type="ECO:0000256" key="1">
    <source>
        <dbReference type="SAM" id="Phobius"/>
    </source>
</evidence>
<sequence length="95" mass="11293">MLAKKPTQKITILLITEAVLFILPWLLVLIIGQRSFILYYYIVWFILVVLINLAVLILLLVNRPTNFEHCIPFLLLMPILPFIMFYYLMYNVKMC</sequence>
<reference evidence="2 3" key="1">
    <citation type="submission" date="2013-09" db="EMBL/GenBank/DDBJ databases">
        <authorList>
            <person name="Zeng Z."/>
            <person name="Chen C."/>
        </authorList>
    </citation>
    <scope>NUCLEOTIDE SEQUENCE [LARGE SCALE GENOMIC DNA]</scope>
    <source>
        <strain evidence="2 3">WB 4.1-42</strain>
    </source>
</reference>
<comment type="caution">
    <text evidence="2">The sequence shown here is derived from an EMBL/GenBank/DDBJ whole genome shotgun (WGS) entry which is preliminary data.</text>
</comment>
<feature type="transmembrane region" description="Helical" evidence="1">
    <location>
        <begin position="73"/>
        <end position="90"/>
    </location>
</feature>
<keyword evidence="1" id="KW-1133">Transmembrane helix</keyword>
<feature type="transmembrane region" description="Helical" evidence="1">
    <location>
        <begin position="38"/>
        <end position="61"/>
    </location>
</feature>
<name>A0A0A2MIX9_9FLAO</name>
<keyword evidence="3" id="KW-1185">Reference proteome</keyword>
<dbReference type="Proteomes" id="UP000030111">
    <property type="component" value="Unassembled WGS sequence"/>
</dbReference>
<dbReference type="EMBL" id="JRLY01000019">
    <property type="protein sequence ID" value="KGO91448.1"/>
    <property type="molecule type" value="Genomic_DNA"/>
</dbReference>
<evidence type="ECO:0000313" key="2">
    <source>
        <dbReference type="EMBL" id="KGO91448.1"/>
    </source>
</evidence>